<evidence type="ECO:0000313" key="4">
    <source>
        <dbReference type="RefSeq" id="XP_011023095.1"/>
    </source>
</evidence>
<evidence type="ECO:0000256" key="1">
    <source>
        <dbReference type="SAM" id="MobiDB-lite"/>
    </source>
</evidence>
<evidence type="ECO:0000256" key="2">
    <source>
        <dbReference type="SAM" id="Phobius"/>
    </source>
</evidence>
<protein>
    <submittedName>
        <fullName evidence="4">Uncharacterized protein LOC105124690</fullName>
    </submittedName>
</protein>
<reference evidence="4" key="1">
    <citation type="submission" date="2025-08" db="UniProtKB">
        <authorList>
            <consortium name="RefSeq"/>
        </authorList>
    </citation>
    <scope>IDENTIFICATION</scope>
</reference>
<keyword evidence="3" id="KW-1185">Reference proteome</keyword>
<dbReference type="RefSeq" id="XP_011023095.1">
    <property type="nucleotide sequence ID" value="XM_011024793.1"/>
</dbReference>
<dbReference type="Proteomes" id="UP000694918">
    <property type="component" value="Unplaced"/>
</dbReference>
<proteinExistence type="predicted"/>
<sequence>MDYCLGGESPAVLQLHKWGPSQFNIDLSEFREGFISPTRELLLLLSYQCEALLLPLVAGKYTRKILMFLYFVTVCFGCGFRYILVCCYSVIILAGESVSNRVSETLNDERLQCRSSAAFSSESWTEPRRSDLKDDIPCTSASVKDFDNGFSLEHEFSISNNSRFVCDVDSMAWGVCGDTYNQHKEASFREFLFVSCSNGVTVHAFRKPDIDGGTTKSALDDEFGQGRWVDWGPSSAPAKNLKDRGSSGLCSEGTSTVVADNRANGNRGSLQDMDKE</sequence>
<evidence type="ECO:0000313" key="3">
    <source>
        <dbReference type="Proteomes" id="UP000694918"/>
    </source>
</evidence>
<dbReference type="GeneID" id="105124690"/>
<gene>
    <name evidence="4" type="primary">LOC105124690</name>
</gene>
<dbReference type="KEGG" id="peu:105124690"/>
<organism evidence="3 4">
    <name type="scientific">Populus euphratica</name>
    <name type="common">Euphrates poplar</name>
    <dbReference type="NCBI Taxonomy" id="75702"/>
    <lineage>
        <taxon>Eukaryota</taxon>
        <taxon>Viridiplantae</taxon>
        <taxon>Streptophyta</taxon>
        <taxon>Embryophyta</taxon>
        <taxon>Tracheophyta</taxon>
        <taxon>Spermatophyta</taxon>
        <taxon>Magnoliopsida</taxon>
        <taxon>eudicotyledons</taxon>
        <taxon>Gunneridae</taxon>
        <taxon>Pentapetalae</taxon>
        <taxon>rosids</taxon>
        <taxon>fabids</taxon>
        <taxon>Malpighiales</taxon>
        <taxon>Salicaceae</taxon>
        <taxon>Saliceae</taxon>
        <taxon>Populus</taxon>
    </lineage>
</organism>
<keyword evidence="2" id="KW-0472">Membrane</keyword>
<feature type="compositionally biased region" description="Polar residues" evidence="1">
    <location>
        <begin position="248"/>
        <end position="269"/>
    </location>
</feature>
<feature type="region of interest" description="Disordered" evidence="1">
    <location>
        <begin position="234"/>
        <end position="276"/>
    </location>
</feature>
<keyword evidence="2" id="KW-1133">Transmembrane helix</keyword>
<keyword evidence="2" id="KW-0812">Transmembrane</keyword>
<feature type="transmembrane region" description="Helical" evidence="2">
    <location>
        <begin position="65"/>
        <end position="84"/>
    </location>
</feature>
<dbReference type="AlphaFoldDB" id="A0AAJ6U5B4"/>
<accession>A0AAJ6U5B4</accession>
<name>A0AAJ6U5B4_POPEU</name>